<dbReference type="SUPFAM" id="SSF53474">
    <property type="entry name" value="alpha/beta-Hydrolases"/>
    <property type="match status" value="1"/>
</dbReference>
<feature type="domain" description="Peptidase S9 prolyl oligopeptidase catalytic" evidence="4">
    <location>
        <begin position="530"/>
        <end position="735"/>
    </location>
</feature>
<dbReference type="OrthoDB" id="43744at2759"/>
<organism evidence="5 6">
    <name type="scientific">Exidia glandulosa HHB12029</name>
    <dbReference type="NCBI Taxonomy" id="1314781"/>
    <lineage>
        <taxon>Eukaryota</taxon>
        <taxon>Fungi</taxon>
        <taxon>Dikarya</taxon>
        <taxon>Basidiomycota</taxon>
        <taxon>Agaricomycotina</taxon>
        <taxon>Agaricomycetes</taxon>
        <taxon>Auriculariales</taxon>
        <taxon>Exidiaceae</taxon>
        <taxon>Exidia</taxon>
    </lineage>
</organism>
<evidence type="ECO:0000259" key="4">
    <source>
        <dbReference type="Pfam" id="PF00326"/>
    </source>
</evidence>
<evidence type="ECO:0000313" key="6">
    <source>
        <dbReference type="Proteomes" id="UP000077266"/>
    </source>
</evidence>
<dbReference type="PANTHER" id="PTHR42776">
    <property type="entry name" value="SERINE PEPTIDASE S9 FAMILY MEMBER"/>
    <property type="match status" value="1"/>
</dbReference>
<sequence length="741" mass="82985">MAQSFAFDFTKLNYTTPNDKIRAVGVPDVPQRILDGLKKYEDSSRGYDAYGFEHNSHNGRGTILVDHRPEDAQVAKVYRMPVDPASGELEKITYFDLGTGRVISSITPIKGDDWRGTLRSGGAIMGMDVDGKEFFQFWRMWEDSESETVIPHIDGELDNKPSTIRIERLTHDDSIRFTSLLPSQTEDFFLFSSTEDGPAEWHVYMTRLTDSKTDLSSSSTAAFDLPRTRITAKATNGRVHWDASSVSLDNKYVLLTDIKGETYRPLYVLDISDPAALPAQPERLILPGATEREEETSHSWISFSPDAATPHLVYIITDAYGDFRSTLVFDLDSRTVLRHITASEPSLNAIRAIPWNIKRHVVLKDMLYMIANIDGQNAHYVMPISGAHKHEVIDVKFDGDGADSSSFYPSFNGKNGRAYEICYRLASYRSSGGLAYADLGPALERVQTDSEGKSFIVVTLKLYKQAQPVAPAFKTVPPKVIKFKSFDGLEVPFVYYHPCEGKKRVPVNIEIHGGPSWQSTSLRKSRIHGYLINELECAVLYPNVRGSIGYGRKYMMADDVYLREDSVKDIGAFIDYIGEHMKDELDAGKIFVSGESYGGFMTFACLTHYSNKLACGLATCGIADWVTFLSNTAAHRQDNRRHEYGDETDPDVRAFLQRISPASNADKITAPLWIAHGDNDTRVPFEQAYFMYDSCVKRGIHAELIACVNEGHGFNQKSVLEYVSGSKILFLERFFAKGSAV</sequence>
<comment type="similarity">
    <text evidence="1">Belongs to the peptidase S9C family.</text>
</comment>
<dbReference type="PANTHER" id="PTHR42776:SF27">
    <property type="entry name" value="DIPEPTIDYL PEPTIDASE FAMILY MEMBER 6"/>
    <property type="match status" value="1"/>
</dbReference>
<dbReference type="GO" id="GO:0006508">
    <property type="term" value="P:proteolysis"/>
    <property type="evidence" value="ECO:0007669"/>
    <property type="project" value="InterPro"/>
</dbReference>
<dbReference type="STRING" id="1314781.A0A165C383"/>
<dbReference type="GO" id="GO:0004252">
    <property type="term" value="F:serine-type endopeptidase activity"/>
    <property type="evidence" value="ECO:0007669"/>
    <property type="project" value="TreeGrafter"/>
</dbReference>
<name>A0A165C383_EXIGL</name>
<dbReference type="InterPro" id="IPR001375">
    <property type="entry name" value="Peptidase_S9_cat"/>
</dbReference>
<evidence type="ECO:0000313" key="5">
    <source>
        <dbReference type="EMBL" id="KZV81733.1"/>
    </source>
</evidence>
<accession>A0A165C383</accession>
<evidence type="ECO:0000256" key="1">
    <source>
        <dbReference type="ARBA" id="ARBA00010040"/>
    </source>
</evidence>
<dbReference type="Pfam" id="PF00326">
    <property type="entry name" value="Peptidase_S9"/>
    <property type="match status" value="1"/>
</dbReference>
<gene>
    <name evidence="5" type="ORF">EXIGLDRAFT_844376</name>
</gene>
<evidence type="ECO:0000256" key="2">
    <source>
        <dbReference type="ARBA" id="ARBA00022801"/>
    </source>
</evidence>
<dbReference type="SUPFAM" id="SSF82171">
    <property type="entry name" value="DPP6 N-terminal domain-like"/>
    <property type="match status" value="1"/>
</dbReference>
<dbReference type="Proteomes" id="UP000077266">
    <property type="component" value="Unassembled WGS sequence"/>
</dbReference>
<dbReference type="AlphaFoldDB" id="A0A165C383"/>
<dbReference type="EMBL" id="KV426372">
    <property type="protein sequence ID" value="KZV81733.1"/>
    <property type="molecule type" value="Genomic_DNA"/>
</dbReference>
<protein>
    <recommendedName>
        <fullName evidence="3">Dipeptidyl-peptidase V</fullName>
    </recommendedName>
</protein>
<reference evidence="5 6" key="1">
    <citation type="journal article" date="2016" name="Mol. Biol. Evol.">
        <title>Comparative Genomics of Early-Diverging Mushroom-Forming Fungi Provides Insights into the Origins of Lignocellulose Decay Capabilities.</title>
        <authorList>
            <person name="Nagy L.G."/>
            <person name="Riley R."/>
            <person name="Tritt A."/>
            <person name="Adam C."/>
            <person name="Daum C."/>
            <person name="Floudas D."/>
            <person name="Sun H."/>
            <person name="Yadav J.S."/>
            <person name="Pangilinan J."/>
            <person name="Larsson K.H."/>
            <person name="Matsuura K."/>
            <person name="Barry K."/>
            <person name="Labutti K."/>
            <person name="Kuo R."/>
            <person name="Ohm R.A."/>
            <person name="Bhattacharya S.S."/>
            <person name="Shirouzu T."/>
            <person name="Yoshinaga Y."/>
            <person name="Martin F.M."/>
            <person name="Grigoriev I.V."/>
            <person name="Hibbett D.S."/>
        </authorList>
    </citation>
    <scope>NUCLEOTIDE SEQUENCE [LARGE SCALE GENOMIC DNA]</scope>
    <source>
        <strain evidence="5 6">HHB12029</strain>
    </source>
</reference>
<keyword evidence="2 5" id="KW-0378">Hydrolase</keyword>
<dbReference type="InParanoid" id="A0A165C383"/>
<keyword evidence="6" id="KW-1185">Reference proteome</keyword>
<dbReference type="Gene3D" id="3.40.50.1820">
    <property type="entry name" value="alpha/beta hydrolase"/>
    <property type="match status" value="1"/>
</dbReference>
<evidence type="ECO:0000256" key="3">
    <source>
        <dbReference type="ARBA" id="ARBA00032829"/>
    </source>
</evidence>
<proteinExistence type="inferred from homology"/>
<dbReference type="InterPro" id="IPR029058">
    <property type="entry name" value="AB_hydrolase_fold"/>
</dbReference>